<comment type="caution">
    <text evidence="1">The sequence shown here is derived from an EMBL/GenBank/DDBJ whole genome shotgun (WGS) entry which is preliminary data.</text>
</comment>
<organism evidence="1 2">
    <name type="scientific">Methanococcoides seepicolus</name>
    <dbReference type="NCBI Taxonomy" id="2828780"/>
    <lineage>
        <taxon>Archaea</taxon>
        <taxon>Methanobacteriati</taxon>
        <taxon>Methanobacteriota</taxon>
        <taxon>Stenosarchaea group</taxon>
        <taxon>Methanomicrobia</taxon>
        <taxon>Methanosarcinales</taxon>
        <taxon>Methanosarcinaceae</taxon>
        <taxon>Methanococcoides</taxon>
    </lineage>
</organism>
<sequence>MHKISINRDEEPTQRSREVLATIENIPDAKHVKFRYLDENVSMERIPRAMKKFLKG</sequence>
<evidence type="ECO:0000313" key="1">
    <source>
        <dbReference type="EMBL" id="MCM1987981.1"/>
    </source>
</evidence>
<name>A0A9E4ZH39_9EURY</name>
<proteinExistence type="predicted"/>
<dbReference type="Proteomes" id="UP001056766">
    <property type="component" value="Unassembled WGS sequence"/>
</dbReference>
<dbReference type="AlphaFoldDB" id="A0A9E4ZH39"/>
<gene>
    <name evidence="1" type="ORF">KDK67_13540</name>
</gene>
<protein>
    <submittedName>
        <fullName evidence="1">Uncharacterized protein</fullName>
    </submittedName>
</protein>
<accession>A0A9E4ZH39</accession>
<dbReference type="EMBL" id="JAGSOI010000102">
    <property type="protein sequence ID" value="MCM1987981.1"/>
    <property type="molecule type" value="Genomic_DNA"/>
</dbReference>
<reference evidence="1" key="1">
    <citation type="journal article" date="2021" name="mSystems">
        <title>Bacteria and Archaea Synergistically Convert Glycine Betaine to Biogenic Methane in the Formosa Cold Seep of the South China Sea.</title>
        <authorList>
            <person name="Li L."/>
            <person name="Zhang W."/>
            <person name="Zhang S."/>
            <person name="Song L."/>
            <person name="Sun Q."/>
            <person name="Zhang H."/>
            <person name="Xiang H."/>
            <person name="Dong X."/>
        </authorList>
    </citation>
    <scope>NUCLEOTIDE SEQUENCE</scope>
    <source>
        <strain evidence="1">LLY</strain>
    </source>
</reference>
<reference evidence="1" key="2">
    <citation type="submission" date="2021-04" db="EMBL/GenBank/DDBJ databases">
        <authorList>
            <person name="Dong X."/>
        </authorList>
    </citation>
    <scope>NUCLEOTIDE SEQUENCE</scope>
    <source>
        <strain evidence="1">LLY</strain>
    </source>
</reference>
<dbReference type="RefSeq" id="WP_250869390.1">
    <property type="nucleotide sequence ID" value="NZ_JAGSOI010000102.1"/>
</dbReference>
<evidence type="ECO:0000313" key="2">
    <source>
        <dbReference type="Proteomes" id="UP001056766"/>
    </source>
</evidence>
<keyword evidence="2" id="KW-1185">Reference proteome</keyword>